<protein>
    <recommendedName>
        <fullName evidence="2">Secretion system C-terminal sorting domain-containing protein</fullName>
    </recommendedName>
</protein>
<dbReference type="InterPro" id="IPR026444">
    <property type="entry name" value="Secre_tail"/>
</dbReference>
<evidence type="ECO:0000256" key="1">
    <source>
        <dbReference type="ARBA" id="ARBA00022729"/>
    </source>
</evidence>
<dbReference type="NCBIfam" id="TIGR04183">
    <property type="entry name" value="Por_Secre_tail"/>
    <property type="match status" value="1"/>
</dbReference>
<keyword evidence="4" id="KW-1185">Reference proteome</keyword>
<feature type="domain" description="Secretion system C-terminal sorting" evidence="2">
    <location>
        <begin position="3"/>
        <end position="49"/>
    </location>
</feature>
<sequence>MKSVEVLSITGQKILETKETNVDVSRLTSGNYFIKIIFENGKTTTKKFVKK</sequence>
<evidence type="ECO:0000259" key="2">
    <source>
        <dbReference type="Pfam" id="PF18962"/>
    </source>
</evidence>
<keyword evidence="1" id="KW-0732">Signal</keyword>
<reference evidence="3 4" key="1">
    <citation type="journal article" date="2006" name="Int. J. Syst. Evol. Microbiol.">
        <title>Chryseobacterium hispanicum sp. nov., isolated from the drinking water distribution system of Sevilla, Spain.</title>
        <authorList>
            <person name="Gallego V."/>
            <person name="Garcia M.T."/>
            <person name="Ventosa A."/>
        </authorList>
    </citation>
    <scope>NUCLEOTIDE SEQUENCE [LARGE SCALE GENOMIC DNA]</scope>
    <source>
        <strain evidence="3 4">KCTC 22104</strain>
    </source>
</reference>
<name>A0A3D9CTX7_9FLAO</name>
<dbReference type="OrthoDB" id="9805760at2"/>
<dbReference type="EMBL" id="QNUG01000027">
    <property type="protein sequence ID" value="REC69243.1"/>
    <property type="molecule type" value="Genomic_DNA"/>
</dbReference>
<dbReference type="RefSeq" id="WP_116035840.1">
    <property type="nucleotide sequence ID" value="NZ_JBHLVV010000030.1"/>
</dbReference>
<gene>
    <name evidence="3" type="ORF">DRF58_12280</name>
</gene>
<accession>A0A3D9CTX7</accession>
<comment type="caution">
    <text evidence="3">The sequence shown here is derived from an EMBL/GenBank/DDBJ whole genome shotgun (WGS) entry which is preliminary data.</text>
</comment>
<dbReference type="AlphaFoldDB" id="A0A3D9CTX7"/>
<evidence type="ECO:0000313" key="4">
    <source>
        <dbReference type="Proteomes" id="UP000256326"/>
    </source>
</evidence>
<evidence type="ECO:0000313" key="3">
    <source>
        <dbReference type="EMBL" id="REC69243.1"/>
    </source>
</evidence>
<dbReference type="Pfam" id="PF18962">
    <property type="entry name" value="Por_Secre_tail"/>
    <property type="match status" value="1"/>
</dbReference>
<organism evidence="3 4">
    <name type="scientific">Epilithonimonas hispanica</name>
    <dbReference type="NCBI Taxonomy" id="358687"/>
    <lineage>
        <taxon>Bacteria</taxon>
        <taxon>Pseudomonadati</taxon>
        <taxon>Bacteroidota</taxon>
        <taxon>Flavobacteriia</taxon>
        <taxon>Flavobacteriales</taxon>
        <taxon>Weeksellaceae</taxon>
        <taxon>Chryseobacterium group</taxon>
        <taxon>Epilithonimonas</taxon>
    </lineage>
</organism>
<dbReference type="Proteomes" id="UP000256326">
    <property type="component" value="Unassembled WGS sequence"/>
</dbReference>
<proteinExistence type="predicted"/>